<evidence type="ECO:0000313" key="3">
    <source>
        <dbReference type="Proteomes" id="UP000616769"/>
    </source>
</evidence>
<accession>A0A132A5T7</accession>
<feature type="compositionally biased region" description="Polar residues" evidence="1">
    <location>
        <begin position="54"/>
        <end position="67"/>
    </location>
</feature>
<organism evidence="2 3">
    <name type="scientific">Sarcoptes scabiei</name>
    <name type="common">Itch mite</name>
    <name type="synonym">Acarus scabiei</name>
    <dbReference type="NCBI Taxonomy" id="52283"/>
    <lineage>
        <taxon>Eukaryota</taxon>
        <taxon>Metazoa</taxon>
        <taxon>Ecdysozoa</taxon>
        <taxon>Arthropoda</taxon>
        <taxon>Chelicerata</taxon>
        <taxon>Arachnida</taxon>
        <taxon>Acari</taxon>
        <taxon>Acariformes</taxon>
        <taxon>Sarcoptiformes</taxon>
        <taxon>Astigmata</taxon>
        <taxon>Psoroptidia</taxon>
        <taxon>Sarcoptoidea</taxon>
        <taxon>Sarcoptidae</taxon>
        <taxon>Sarcoptinae</taxon>
        <taxon>Sarcoptes</taxon>
    </lineage>
</organism>
<evidence type="ECO:0000256" key="1">
    <source>
        <dbReference type="SAM" id="MobiDB-lite"/>
    </source>
</evidence>
<evidence type="ECO:0000313" key="2">
    <source>
        <dbReference type="EMBL" id="KPM06322.1"/>
    </source>
</evidence>
<protein>
    <submittedName>
        <fullName evidence="2">Uncharacterized protein</fullName>
    </submittedName>
</protein>
<name>A0A132A5T7_SARSC</name>
<sequence length="67" mass="7371">MCLIFDVDETGQANRHLLDSADNANSAGLTLQNLPVRRESFLYRSDSEYEISPKSASRHSSIGSGEL</sequence>
<reference evidence="2 3" key="1">
    <citation type="journal article" date="2015" name="Parasit. Vectors">
        <title>Draft genome of the scabies mite.</title>
        <authorList>
            <person name="Rider S.D.Jr."/>
            <person name="Morgan M.S."/>
            <person name="Arlian L.G."/>
        </authorList>
    </citation>
    <scope>NUCLEOTIDE SEQUENCE [LARGE SCALE GENOMIC DNA]</scope>
    <source>
        <strain evidence="2">Arlian Lab</strain>
    </source>
</reference>
<dbReference type="EMBL" id="JXLN01010788">
    <property type="protein sequence ID" value="KPM06322.1"/>
    <property type="molecule type" value="Genomic_DNA"/>
</dbReference>
<feature type="region of interest" description="Disordered" evidence="1">
    <location>
        <begin position="48"/>
        <end position="67"/>
    </location>
</feature>
<dbReference type="AlphaFoldDB" id="A0A132A5T7"/>
<proteinExistence type="predicted"/>
<dbReference type="Proteomes" id="UP000616769">
    <property type="component" value="Unassembled WGS sequence"/>
</dbReference>
<dbReference type="OrthoDB" id="6111453at2759"/>
<comment type="caution">
    <text evidence="2">The sequence shown here is derived from an EMBL/GenBank/DDBJ whole genome shotgun (WGS) entry which is preliminary data.</text>
</comment>
<gene>
    <name evidence="2" type="ORF">QR98_0047960</name>
</gene>
<dbReference type="VEuPathDB" id="VectorBase:SSCA010461"/>